<evidence type="ECO:0008006" key="4">
    <source>
        <dbReference type="Google" id="ProtNLM"/>
    </source>
</evidence>
<evidence type="ECO:0000313" key="3">
    <source>
        <dbReference type="Proteomes" id="UP000515733"/>
    </source>
</evidence>
<evidence type="ECO:0000256" key="1">
    <source>
        <dbReference type="SAM" id="MobiDB-lite"/>
    </source>
</evidence>
<geneLocation type="plasmid" evidence="2 3">
    <name>pI</name>
</geneLocation>
<gene>
    <name evidence="2" type="ORF">DENOEST_P0058</name>
</gene>
<name>A0A6S6XYY8_9PROT</name>
<feature type="region of interest" description="Disordered" evidence="1">
    <location>
        <begin position="111"/>
        <end position="135"/>
    </location>
</feature>
<dbReference type="Proteomes" id="UP000515733">
    <property type="component" value="Plasmid pI"/>
</dbReference>
<accession>A0A6S6XYY8</accession>
<organism evidence="2 3">
    <name type="scientific">Denitratisoma oestradiolicum</name>
    <dbReference type="NCBI Taxonomy" id="311182"/>
    <lineage>
        <taxon>Bacteria</taxon>
        <taxon>Pseudomonadati</taxon>
        <taxon>Pseudomonadota</taxon>
        <taxon>Betaproteobacteria</taxon>
        <taxon>Nitrosomonadales</taxon>
        <taxon>Sterolibacteriaceae</taxon>
        <taxon>Denitratisoma</taxon>
    </lineage>
</organism>
<evidence type="ECO:0000313" key="2">
    <source>
        <dbReference type="EMBL" id="CAB1371216.1"/>
    </source>
</evidence>
<sequence>MAGERVTLELRQGKDVSLHQVDLSRNKHWDHAYASTVHASQGATQHRAIFHIRAPETESEFKQARALDNMAKVFGDRSFYVGATRASHELRIYTNNKDVAAQAVAAKQDKTSAVETLRRHEHAAPTQDKNADVTR</sequence>
<proteinExistence type="predicted"/>
<keyword evidence="2" id="KW-0614">Plasmid</keyword>
<dbReference type="EMBL" id="LR778302">
    <property type="protein sequence ID" value="CAB1371216.1"/>
    <property type="molecule type" value="Genomic_DNA"/>
</dbReference>
<reference evidence="2 3" key="1">
    <citation type="submission" date="2020-03" db="EMBL/GenBank/DDBJ databases">
        <authorList>
            <consortium name="Genoscope - CEA"/>
            <person name="William W."/>
        </authorList>
    </citation>
    <scope>NUCLEOTIDE SEQUENCE [LARGE SCALE GENOMIC DNA]</scope>
    <source>
        <strain evidence="3">DSM 16959</strain>
        <plasmid evidence="2 3">pI</plasmid>
    </source>
</reference>
<dbReference type="AlphaFoldDB" id="A0A6S6XYY8"/>
<dbReference type="KEGG" id="doe:DENOEST_P0058"/>
<protein>
    <recommendedName>
        <fullName evidence="4">UvrD-like helicase C-terminal domain-containing protein</fullName>
    </recommendedName>
</protein>
<dbReference type="SUPFAM" id="SSF52540">
    <property type="entry name" value="P-loop containing nucleoside triphosphate hydrolases"/>
    <property type="match status" value="1"/>
</dbReference>
<keyword evidence="3" id="KW-1185">Reference proteome</keyword>
<dbReference type="Gene3D" id="3.40.50.300">
    <property type="entry name" value="P-loop containing nucleotide triphosphate hydrolases"/>
    <property type="match status" value="1"/>
</dbReference>
<dbReference type="InterPro" id="IPR027417">
    <property type="entry name" value="P-loop_NTPase"/>
</dbReference>